<evidence type="ECO:0000313" key="4">
    <source>
        <dbReference type="Proteomes" id="UP000031036"/>
    </source>
</evidence>
<proteinExistence type="predicted"/>
<keyword evidence="4" id="KW-1185">Reference proteome</keyword>
<dbReference type="STRING" id="6265.A0A0B2UVR2"/>
<accession>A0A0B2UVR2</accession>
<keyword evidence="1" id="KW-0472">Membrane</keyword>
<dbReference type="AlphaFoldDB" id="A0A0B2UVR2"/>
<feature type="transmembrane region" description="Helical" evidence="1">
    <location>
        <begin position="371"/>
        <end position="390"/>
    </location>
</feature>
<dbReference type="OMA" id="CAHFSER"/>
<evidence type="ECO:0000313" key="3">
    <source>
        <dbReference type="EMBL" id="KHN75176.1"/>
    </source>
</evidence>
<feature type="signal peptide" evidence="2">
    <location>
        <begin position="1"/>
        <end position="16"/>
    </location>
</feature>
<name>A0A0B2UVR2_TOXCA</name>
<dbReference type="PANTHER" id="PTHR21325">
    <property type="entry name" value="PHOSPHOLIPASE B, PLB1"/>
    <property type="match status" value="1"/>
</dbReference>
<evidence type="ECO:0000256" key="1">
    <source>
        <dbReference type="SAM" id="Phobius"/>
    </source>
</evidence>
<gene>
    <name evidence="3" type="primary">PLB1</name>
    <name evidence="3" type="ORF">Tcan_06598</name>
</gene>
<dbReference type="Proteomes" id="UP000031036">
    <property type="component" value="Unassembled WGS sequence"/>
</dbReference>
<dbReference type="GO" id="GO:0006644">
    <property type="term" value="P:phospholipid metabolic process"/>
    <property type="evidence" value="ECO:0007669"/>
    <property type="project" value="TreeGrafter"/>
</dbReference>
<dbReference type="PANTHER" id="PTHR21325:SF28">
    <property type="entry name" value="SGNH DOMAIN-CONTAINING PROTEIN"/>
    <property type="match status" value="1"/>
</dbReference>
<feature type="chain" id="PRO_5002079349" evidence="2">
    <location>
        <begin position="17"/>
        <end position="428"/>
    </location>
</feature>
<dbReference type="InterPro" id="IPR038885">
    <property type="entry name" value="PLB1"/>
</dbReference>
<organism evidence="3 4">
    <name type="scientific">Toxocara canis</name>
    <name type="common">Canine roundworm</name>
    <dbReference type="NCBI Taxonomy" id="6265"/>
    <lineage>
        <taxon>Eukaryota</taxon>
        <taxon>Metazoa</taxon>
        <taxon>Ecdysozoa</taxon>
        <taxon>Nematoda</taxon>
        <taxon>Chromadorea</taxon>
        <taxon>Rhabditida</taxon>
        <taxon>Spirurina</taxon>
        <taxon>Ascaridomorpha</taxon>
        <taxon>Ascaridoidea</taxon>
        <taxon>Toxocaridae</taxon>
        <taxon>Toxocara</taxon>
    </lineage>
</organism>
<dbReference type="OrthoDB" id="5804615at2759"/>
<keyword evidence="2" id="KW-0732">Signal</keyword>
<keyword evidence="1" id="KW-0812">Transmembrane</keyword>
<evidence type="ECO:0000256" key="2">
    <source>
        <dbReference type="SAM" id="SignalP"/>
    </source>
</evidence>
<protein>
    <submittedName>
        <fullName evidence="3">Phospholipase B1, membrane-associated</fullName>
    </submittedName>
</protein>
<keyword evidence="1" id="KW-1133">Transmembrane helix</keyword>
<dbReference type="GO" id="GO:0004620">
    <property type="term" value="F:phospholipase activity"/>
    <property type="evidence" value="ECO:0007669"/>
    <property type="project" value="InterPro"/>
</dbReference>
<comment type="caution">
    <text evidence="3">The sequence shown here is derived from an EMBL/GenBank/DDBJ whole genome shotgun (WGS) entry which is preliminary data.</text>
</comment>
<dbReference type="EMBL" id="JPKZ01002772">
    <property type="protein sequence ID" value="KHN75176.1"/>
    <property type="molecule type" value="Genomic_DNA"/>
</dbReference>
<sequence>MQIVVMFALLVEGVFGNNPVQRIANMLQTDTEFHDQWIHLVEMQDRQWREQAEDFPLEGLSEILTECAPSDDDFRDHADNIRPNDIEVYAEMGHLSRYCNRNSTQLLEGELDPCIQPGYAMELPSLDKFLRIFNSNLTVVESTMESKLSIQREFLVKKFSETDEWNNKWKLIVIMPSLQDGEANELEQPAVEVLETIEELHNVIPNRTLIVVVRTSGTGLWEDASHTHQACRNMLEPFKLYSKFNSPSVWDQVETICESNFQNELFSVQILPLLKDAALINLPDDTMDLSVLGYDCAHFSERGLSLFHINIWNSILTRESERTHSFRPVFTAPQCAGPQCPFFRTHNNSALCLWNPKPSKDDDAESRYEQLIVLIAFLSAIMPFVVLLVVSHRRRRHSRITEIEPVSLLKPVGADWTSIKFIDEDSVC</sequence>
<reference evidence="3 4" key="1">
    <citation type="submission" date="2014-11" db="EMBL/GenBank/DDBJ databases">
        <title>Genetic blueprint of the zoonotic pathogen Toxocara canis.</title>
        <authorList>
            <person name="Zhu X.-Q."/>
            <person name="Korhonen P.K."/>
            <person name="Cai H."/>
            <person name="Young N.D."/>
            <person name="Nejsum P."/>
            <person name="von Samson-Himmelstjerna G."/>
            <person name="Boag P.R."/>
            <person name="Tan P."/>
            <person name="Li Q."/>
            <person name="Min J."/>
            <person name="Yang Y."/>
            <person name="Wang X."/>
            <person name="Fang X."/>
            <person name="Hall R.S."/>
            <person name="Hofmann A."/>
            <person name="Sternberg P.W."/>
            <person name="Jex A.R."/>
            <person name="Gasser R.B."/>
        </authorList>
    </citation>
    <scope>NUCLEOTIDE SEQUENCE [LARGE SCALE GENOMIC DNA]</scope>
    <source>
        <strain evidence="3">PN_DK_2014</strain>
    </source>
</reference>